<gene>
    <name evidence="3" type="ORF">F503_05618</name>
</gene>
<feature type="region of interest" description="Disordered" evidence="1">
    <location>
        <begin position="185"/>
        <end position="215"/>
    </location>
</feature>
<organism evidence="3 4">
    <name type="scientific">Ophiostoma piceae (strain UAMH 11346)</name>
    <name type="common">Sap stain fungus</name>
    <dbReference type="NCBI Taxonomy" id="1262450"/>
    <lineage>
        <taxon>Eukaryota</taxon>
        <taxon>Fungi</taxon>
        <taxon>Dikarya</taxon>
        <taxon>Ascomycota</taxon>
        <taxon>Pezizomycotina</taxon>
        <taxon>Sordariomycetes</taxon>
        <taxon>Sordariomycetidae</taxon>
        <taxon>Ophiostomatales</taxon>
        <taxon>Ophiostomataceae</taxon>
        <taxon>Ophiostoma</taxon>
    </lineage>
</organism>
<keyword evidence="2" id="KW-0472">Membrane</keyword>
<evidence type="ECO:0000256" key="1">
    <source>
        <dbReference type="SAM" id="MobiDB-lite"/>
    </source>
</evidence>
<keyword evidence="2" id="KW-1133">Transmembrane helix</keyword>
<dbReference type="Proteomes" id="UP000016923">
    <property type="component" value="Unassembled WGS sequence"/>
</dbReference>
<dbReference type="EMBL" id="KE148146">
    <property type="protein sequence ID" value="EPE10523.1"/>
    <property type="molecule type" value="Genomic_DNA"/>
</dbReference>
<reference evidence="3 4" key="1">
    <citation type="journal article" date="2013" name="BMC Genomics">
        <title>The genome and transcriptome of the pine saprophyte Ophiostoma piceae, and a comparison with the bark beetle-associated pine pathogen Grosmannia clavigera.</title>
        <authorList>
            <person name="Haridas S."/>
            <person name="Wang Y."/>
            <person name="Lim L."/>
            <person name="Massoumi Alamouti S."/>
            <person name="Jackman S."/>
            <person name="Docking R."/>
            <person name="Robertson G."/>
            <person name="Birol I."/>
            <person name="Bohlmann J."/>
            <person name="Breuil C."/>
        </authorList>
    </citation>
    <scope>NUCLEOTIDE SEQUENCE [LARGE SCALE GENOMIC DNA]</scope>
    <source>
        <strain evidence="3 4">UAMH 11346</strain>
    </source>
</reference>
<dbReference type="OrthoDB" id="5272418at2759"/>
<keyword evidence="2" id="KW-0812">Transmembrane</keyword>
<evidence type="ECO:0000313" key="3">
    <source>
        <dbReference type="EMBL" id="EPE10523.1"/>
    </source>
</evidence>
<dbReference type="AlphaFoldDB" id="S3CUX5"/>
<sequence length="215" mass="23162">MLHLRHHILIGLMTIVLAMVILASVLATSLNCDITVRAPFAISRRGEANPANLPDPGPLSVDTLRRGPGGPWYNGPYTYYCGIFNTGMPQQIRSGSLSLRVVNDTYAAPPQSCLRVYCYDTSAIYFCNDSPADTLAVPGYNIGWMADRLAMLCCDSHHGSSAQLFHPTEQWNTVVGYGNCRHDPDEPPSSFGTTNGGVNGDCIPNESRPSPGGSS</sequence>
<name>S3CUX5_OPHP1</name>
<evidence type="ECO:0000256" key="2">
    <source>
        <dbReference type="SAM" id="Phobius"/>
    </source>
</evidence>
<feature type="transmembrane region" description="Helical" evidence="2">
    <location>
        <begin position="7"/>
        <end position="27"/>
    </location>
</feature>
<dbReference type="VEuPathDB" id="FungiDB:F503_05618"/>
<accession>S3CUX5</accession>
<keyword evidence="4" id="KW-1185">Reference proteome</keyword>
<proteinExistence type="predicted"/>
<dbReference type="HOGENOM" id="CLU_1175540_0_0_1"/>
<protein>
    <submittedName>
        <fullName evidence="3">Uncharacterized protein</fullName>
    </submittedName>
</protein>
<evidence type="ECO:0000313" key="4">
    <source>
        <dbReference type="Proteomes" id="UP000016923"/>
    </source>
</evidence>
<dbReference type="eggNOG" id="ENOG502T449">
    <property type="taxonomic scope" value="Eukaryota"/>
</dbReference>